<dbReference type="GO" id="GO:0003677">
    <property type="term" value="F:DNA binding"/>
    <property type="evidence" value="ECO:0007669"/>
    <property type="project" value="UniProtKB-KW"/>
</dbReference>
<dbReference type="InterPro" id="IPR036388">
    <property type="entry name" value="WH-like_DNA-bd_sf"/>
</dbReference>
<dbReference type="Proteomes" id="UP001248822">
    <property type="component" value="Unassembled WGS sequence"/>
</dbReference>
<proteinExistence type="predicted"/>
<sequence>MRKPQASLYEIPFSSEDIKRYTDGERFLMNVIFLSDNYYLCVGTSRARFNVTFVEGMKEVDTLCDLPSSSTCVVAIEHNVLRNEAIKHLKKRGCRYIVLLNEIEQGCYVKINGTVYSSLHFNIKRLRRLLHFLHSLKQSHFTRREYDVLKLSHLENNKIARALQLSEKTTSTYRVKIQEKLNMRAKNMLAMHRIKSVIVDQRFESGSG</sequence>
<feature type="domain" description="HTH luxR-type" evidence="2">
    <location>
        <begin position="138"/>
        <end position="193"/>
    </location>
</feature>
<name>A0AAE4DPW3_9ENTR</name>
<dbReference type="Gene3D" id="1.10.10.10">
    <property type="entry name" value="Winged helix-like DNA-binding domain superfamily/Winged helix DNA-binding domain"/>
    <property type="match status" value="1"/>
</dbReference>
<protein>
    <submittedName>
        <fullName evidence="3">LuxR C-terminal-related transcriptional regulator</fullName>
    </submittedName>
</protein>
<evidence type="ECO:0000313" key="3">
    <source>
        <dbReference type="EMBL" id="MDR9891785.1"/>
    </source>
</evidence>
<dbReference type="SUPFAM" id="SSF46894">
    <property type="entry name" value="C-terminal effector domain of the bipartite response regulators"/>
    <property type="match status" value="1"/>
</dbReference>
<evidence type="ECO:0000256" key="1">
    <source>
        <dbReference type="ARBA" id="ARBA00023125"/>
    </source>
</evidence>
<evidence type="ECO:0000259" key="2">
    <source>
        <dbReference type="SMART" id="SM00421"/>
    </source>
</evidence>
<dbReference type="InterPro" id="IPR016032">
    <property type="entry name" value="Sig_transdc_resp-reg_C-effctor"/>
</dbReference>
<dbReference type="RefSeq" id="WP_310826973.1">
    <property type="nucleotide sequence ID" value="NZ_JAQGEC010000015.1"/>
</dbReference>
<comment type="caution">
    <text evidence="3">The sequence shown here is derived from an EMBL/GenBank/DDBJ whole genome shotgun (WGS) entry which is preliminary data.</text>
</comment>
<organism evidence="3 4">
    <name type="scientific">Pseudenterobacter timonensis</name>
    <dbReference type="NCBI Taxonomy" id="1755099"/>
    <lineage>
        <taxon>Bacteria</taxon>
        <taxon>Pseudomonadati</taxon>
        <taxon>Pseudomonadota</taxon>
        <taxon>Gammaproteobacteria</taxon>
        <taxon>Enterobacterales</taxon>
        <taxon>Enterobacteriaceae</taxon>
        <taxon>Pseudenterobacter</taxon>
    </lineage>
</organism>
<dbReference type="AlphaFoldDB" id="A0AAE4DPW3"/>
<evidence type="ECO:0000313" key="4">
    <source>
        <dbReference type="Proteomes" id="UP001248822"/>
    </source>
</evidence>
<dbReference type="Pfam" id="PF00196">
    <property type="entry name" value="GerE"/>
    <property type="match status" value="1"/>
</dbReference>
<dbReference type="InterPro" id="IPR000792">
    <property type="entry name" value="Tscrpt_reg_LuxR_C"/>
</dbReference>
<dbReference type="GO" id="GO:0006355">
    <property type="term" value="P:regulation of DNA-templated transcription"/>
    <property type="evidence" value="ECO:0007669"/>
    <property type="project" value="InterPro"/>
</dbReference>
<keyword evidence="1" id="KW-0238">DNA-binding</keyword>
<accession>A0AAE4DPW3</accession>
<dbReference type="SMART" id="SM00421">
    <property type="entry name" value="HTH_LUXR"/>
    <property type="match status" value="1"/>
</dbReference>
<reference evidence="3" key="1">
    <citation type="submission" date="2022-12" db="EMBL/GenBank/DDBJ databases">
        <title>NDM-1 containing novel ST 2018 Pseudenterobacter timonensis.</title>
        <authorList>
            <person name="Halder G."/>
            <person name="Mandal S."/>
            <person name="Dutta S."/>
        </authorList>
    </citation>
    <scope>NUCLEOTIDE SEQUENCE</scope>
    <source>
        <strain evidence="3">CNCI147</strain>
    </source>
</reference>
<gene>
    <name evidence="3" type="ORF">O7047_16305</name>
</gene>
<dbReference type="EMBL" id="JAQGEC010000015">
    <property type="protein sequence ID" value="MDR9891785.1"/>
    <property type="molecule type" value="Genomic_DNA"/>
</dbReference>